<accession>A0ABW0TK19</accession>
<evidence type="ECO:0000313" key="2">
    <source>
        <dbReference type="EMBL" id="MFC5589816.1"/>
    </source>
</evidence>
<name>A0ABW0TK19_9BACL</name>
<reference evidence="3" key="1">
    <citation type="journal article" date="2019" name="Int. J. Syst. Evol. Microbiol.">
        <title>The Global Catalogue of Microorganisms (GCM) 10K type strain sequencing project: providing services to taxonomists for standard genome sequencing and annotation.</title>
        <authorList>
            <consortium name="The Broad Institute Genomics Platform"/>
            <consortium name="The Broad Institute Genome Sequencing Center for Infectious Disease"/>
            <person name="Wu L."/>
            <person name="Ma J."/>
        </authorList>
    </citation>
    <scope>NUCLEOTIDE SEQUENCE [LARGE SCALE GENOMIC DNA]</scope>
    <source>
        <strain evidence="3">CGMCC 4.1434</strain>
    </source>
</reference>
<proteinExistence type="predicted"/>
<evidence type="ECO:0000313" key="3">
    <source>
        <dbReference type="Proteomes" id="UP001596109"/>
    </source>
</evidence>
<organism evidence="2 3">
    <name type="scientific">Sporosarcina soli</name>
    <dbReference type="NCBI Taxonomy" id="334736"/>
    <lineage>
        <taxon>Bacteria</taxon>
        <taxon>Bacillati</taxon>
        <taxon>Bacillota</taxon>
        <taxon>Bacilli</taxon>
        <taxon>Bacillales</taxon>
        <taxon>Caryophanaceae</taxon>
        <taxon>Sporosarcina</taxon>
    </lineage>
</organism>
<keyword evidence="3" id="KW-1185">Reference proteome</keyword>
<evidence type="ECO:0000256" key="1">
    <source>
        <dbReference type="SAM" id="Phobius"/>
    </source>
</evidence>
<feature type="transmembrane region" description="Helical" evidence="1">
    <location>
        <begin position="12"/>
        <end position="29"/>
    </location>
</feature>
<comment type="caution">
    <text evidence="2">The sequence shown here is derived from an EMBL/GenBank/DDBJ whole genome shotgun (WGS) entry which is preliminary data.</text>
</comment>
<dbReference type="Proteomes" id="UP001596109">
    <property type="component" value="Unassembled WGS sequence"/>
</dbReference>
<keyword evidence="1" id="KW-0472">Membrane</keyword>
<protein>
    <submittedName>
        <fullName evidence="2">Uncharacterized protein</fullName>
    </submittedName>
</protein>
<sequence>MEGKNEFDAIKFINTVILIVFLLLLIFGSRNLGGLTEVEDIG</sequence>
<keyword evidence="1" id="KW-0812">Transmembrane</keyword>
<dbReference type="RefSeq" id="WP_381435278.1">
    <property type="nucleotide sequence ID" value="NZ_JBHSNO010000006.1"/>
</dbReference>
<gene>
    <name evidence="2" type="ORF">ACFPRA_13000</name>
</gene>
<dbReference type="EMBL" id="JBHSNO010000006">
    <property type="protein sequence ID" value="MFC5589816.1"/>
    <property type="molecule type" value="Genomic_DNA"/>
</dbReference>
<keyword evidence="1" id="KW-1133">Transmembrane helix</keyword>